<reference evidence="1 2" key="2">
    <citation type="submission" date="2020-07" db="EMBL/GenBank/DDBJ databases">
        <title>Genome assembly of wild tea tree DASZ reveals pedigree and selection history of tea varieties.</title>
        <authorList>
            <person name="Zhang W."/>
        </authorList>
    </citation>
    <scope>NUCLEOTIDE SEQUENCE [LARGE SCALE GENOMIC DNA]</scope>
    <source>
        <strain evidence="2">cv. G240</strain>
        <tissue evidence="1">Leaf</tissue>
    </source>
</reference>
<sequence>MGILKHSSQASVSNNLKISISISLSLCAANCYGPSALKLASNRIIEGCNDPHNPTVAGGSTIASHVLHPCVAAFGDVSGGDVEGGGDLYKGSRP</sequence>
<gene>
    <name evidence="1" type="ORF">HYC85_024332</name>
</gene>
<dbReference type="EMBL" id="JACBKZ010000012">
    <property type="protein sequence ID" value="KAF5936826.1"/>
    <property type="molecule type" value="Genomic_DNA"/>
</dbReference>
<dbReference type="AlphaFoldDB" id="A0A7J7GC07"/>
<proteinExistence type="predicted"/>
<accession>A0A7J7GC07</accession>
<comment type="caution">
    <text evidence="1">The sequence shown here is derived from an EMBL/GenBank/DDBJ whole genome shotgun (WGS) entry which is preliminary data.</text>
</comment>
<evidence type="ECO:0000313" key="1">
    <source>
        <dbReference type="EMBL" id="KAF5936826.1"/>
    </source>
</evidence>
<evidence type="ECO:0000313" key="2">
    <source>
        <dbReference type="Proteomes" id="UP000593564"/>
    </source>
</evidence>
<dbReference type="Proteomes" id="UP000593564">
    <property type="component" value="Unassembled WGS sequence"/>
</dbReference>
<reference evidence="2" key="1">
    <citation type="journal article" date="2020" name="Nat. Commun.">
        <title>Genome assembly of wild tea tree DASZ reveals pedigree and selection history of tea varieties.</title>
        <authorList>
            <person name="Zhang W."/>
            <person name="Zhang Y."/>
            <person name="Qiu H."/>
            <person name="Guo Y."/>
            <person name="Wan H."/>
            <person name="Zhang X."/>
            <person name="Scossa F."/>
            <person name="Alseekh S."/>
            <person name="Zhang Q."/>
            <person name="Wang P."/>
            <person name="Xu L."/>
            <person name="Schmidt M.H."/>
            <person name="Jia X."/>
            <person name="Li D."/>
            <person name="Zhu A."/>
            <person name="Guo F."/>
            <person name="Chen W."/>
            <person name="Ni D."/>
            <person name="Usadel B."/>
            <person name="Fernie A.R."/>
            <person name="Wen W."/>
        </authorList>
    </citation>
    <scope>NUCLEOTIDE SEQUENCE [LARGE SCALE GENOMIC DNA]</scope>
    <source>
        <strain evidence="2">cv. G240</strain>
    </source>
</reference>
<organism evidence="1 2">
    <name type="scientific">Camellia sinensis</name>
    <name type="common">Tea plant</name>
    <name type="synonym">Thea sinensis</name>
    <dbReference type="NCBI Taxonomy" id="4442"/>
    <lineage>
        <taxon>Eukaryota</taxon>
        <taxon>Viridiplantae</taxon>
        <taxon>Streptophyta</taxon>
        <taxon>Embryophyta</taxon>
        <taxon>Tracheophyta</taxon>
        <taxon>Spermatophyta</taxon>
        <taxon>Magnoliopsida</taxon>
        <taxon>eudicotyledons</taxon>
        <taxon>Gunneridae</taxon>
        <taxon>Pentapetalae</taxon>
        <taxon>asterids</taxon>
        <taxon>Ericales</taxon>
        <taxon>Theaceae</taxon>
        <taxon>Camellia</taxon>
    </lineage>
</organism>
<keyword evidence="2" id="KW-1185">Reference proteome</keyword>
<name>A0A7J7GC07_CAMSI</name>
<protein>
    <submittedName>
        <fullName evidence="1">Uncharacterized protein</fullName>
    </submittedName>
</protein>